<dbReference type="Gene3D" id="1.10.1040.20">
    <property type="entry name" value="ProC-like, C-terminal domain"/>
    <property type="match status" value="1"/>
</dbReference>
<evidence type="ECO:0000259" key="1">
    <source>
        <dbReference type="Pfam" id="PF03807"/>
    </source>
</evidence>
<protein>
    <submittedName>
        <fullName evidence="3">Predicted oxidoreductase, contains short-chain dehydrogenase (SDR) and DUF2520 domains</fullName>
    </submittedName>
</protein>
<dbReference type="RefSeq" id="WP_090992644.1">
    <property type="nucleotide sequence ID" value="NZ_FOPP01000003.1"/>
</dbReference>
<dbReference type="STRING" id="414048.SAMN04489864_103125"/>
<reference evidence="3 4" key="1">
    <citation type="submission" date="2016-10" db="EMBL/GenBank/DDBJ databases">
        <authorList>
            <person name="de Groot N.N."/>
        </authorList>
    </citation>
    <scope>NUCLEOTIDE SEQUENCE [LARGE SCALE GENOMIC DNA]</scope>
    <source>
        <strain evidence="3 4">DSM 18684</strain>
    </source>
</reference>
<dbReference type="PANTHER" id="PTHR40459:SF1">
    <property type="entry name" value="CONSERVED HYPOTHETICAL ALANINE AND LEUCINE RICH PROTEIN"/>
    <property type="match status" value="1"/>
</dbReference>
<dbReference type="OrthoDB" id="9810755at2"/>
<organism evidence="3 4">
    <name type="scientific">Pedobacter insulae</name>
    <dbReference type="NCBI Taxonomy" id="414048"/>
    <lineage>
        <taxon>Bacteria</taxon>
        <taxon>Pseudomonadati</taxon>
        <taxon>Bacteroidota</taxon>
        <taxon>Sphingobacteriia</taxon>
        <taxon>Sphingobacteriales</taxon>
        <taxon>Sphingobacteriaceae</taxon>
        <taxon>Pedobacter</taxon>
    </lineage>
</organism>
<dbReference type="Gene3D" id="3.40.50.720">
    <property type="entry name" value="NAD(P)-binding Rossmann-like Domain"/>
    <property type="match status" value="1"/>
</dbReference>
<dbReference type="SUPFAM" id="SSF48179">
    <property type="entry name" value="6-phosphogluconate dehydrogenase C-terminal domain-like"/>
    <property type="match status" value="1"/>
</dbReference>
<dbReference type="InterPro" id="IPR008927">
    <property type="entry name" value="6-PGluconate_DH-like_C_sf"/>
</dbReference>
<keyword evidence="4" id="KW-1185">Reference proteome</keyword>
<dbReference type="InterPro" id="IPR036291">
    <property type="entry name" value="NAD(P)-bd_dom_sf"/>
</dbReference>
<evidence type="ECO:0000313" key="3">
    <source>
        <dbReference type="EMBL" id="SFG90196.1"/>
    </source>
</evidence>
<dbReference type="EMBL" id="FOPP01000003">
    <property type="protein sequence ID" value="SFG90196.1"/>
    <property type="molecule type" value="Genomic_DNA"/>
</dbReference>
<accession>A0A1I2VRU2</accession>
<feature type="domain" description="Pyrroline-5-carboxylate reductase catalytic N-terminal" evidence="1">
    <location>
        <begin position="2"/>
        <end position="85"/>
    </location>
</feature>
<sequence length="253" mass="27900">MKVILIGSGNVATHIGLALKDAGVLVTQVWSKQYDHAQALATLVSADAIENLNKLDQTADFCIIAIKDDAILSMAKELTTFKGIIVHTSGAVDLTVFEGFEKYGVFYPLQTFSIAKEIDFSTVPICIEANTGVVLTCIEELAKKLSRYVVEIGSDKRKILHLAAVFACNFTNHLYAISADLLSSHGLDFNLIRPLILETAEKVQLTSPKNVQTGPAVRNDERTMKKHEELLLEQPQLINIYQILSESIKKTKK</sequence>
<dbReference type="SUPFAM" id="SSF51735">
    <property type="entry name" value="NAD(P)-binding Rossmann-fold domains"/>
    <property type="match status" value="1"/>
</dbReference>
<dbReference type="AlphaFoldDB" id="A0A1I2VRU2"/>
<dbReference type="Pfam" id="PF10728">
    <property type="entry name" value="DUF2520"/>
    <property type="match status" value="1"/>
</dbReference>
<dbReference type="PANTHER" id="PTHR40459">
    <property type="entry name" value="CONSERVED HYPOTHETICAL ALANINE AND LEUCINE RICH PROTEIN"/>
    <property type="match status" value="1"/>
</dbReference>
<proteinExistence type="predicted"/>
<gene>
    <name evidence="3" type="ORF">SAMN04489864_103125</name>
</gene>
<dbReference type="InterPro" id="IPR037108">
    <property type="entry name" value="TM1727-like_C_sf"/>
</dbReference>
<evidence type="ECO:0000313" key="4">
    <source>
        <dbReference type="Proteomes" id="UP000199666"/>
    </source>
</evidence>
<dbReference type="Pfam" id="PF03807">
    <property type="entry name" value="F420_oxidored"/>
    <property type="match status" value="1"/>
</dbReference>
<dbReference type="InterPro" id="IPR018931">
    <property type="entry name" value="DUF2520"/>
</dbReference>
<dbReference type="Proteomes" id="UP000199666">
    <property type="component" value="Unassembled WGS sequence"/>
</dbReference>
<name>A0A1I2VRU2_9SPHI</name>
<evidence type="ECO:0000259" key="2">
    <source>
        <dbReference type="Pfam" id="PF10728"/>
    </source>
</evidence>
<dbReference type="InterPro" id="IPR028939">
    <property type="entry name" value="P5C_Rdtase_cat_N"/>
</dbReference>
<feature type="domain" description="DUF2520" evidence="2">
    <location>
        <begin position="123"/>
        <end position="248"/>
    </location>
</feature>